<organism evidence="3 4">
    <name type="scientific">Listeria floridensis FSL S10-1187</name>
    <dbReference type="NCBI Taxonomy" id="1265817"/>
    <lineage>
        <taxon>Bacteria</taxon>
        <taxon>Bacillati</taxon>
        <taxon>Bacillota</taxon>
        <taxon>Bacilli</taxon>
        <taxon>Bacillales</taxon>
        <taxon>Listeriaceae</taxon>
        <taxon>Listeria</taxon>
    </lineage>
</organism>
<accession>A0ABP3AV52</accession>
<feature type="domain" description="Bacterial Ig" evidence="1">
    <location>
        <begin position="2"/>
        <end position="73"/>
    </location>
</feature>
<dbReference type="InterPro" id="IPR013783">
    <property type="entry name" value="Ig-like_fold"/>
</dbReference>
<feature type="non-terminal residue" evidence="3">
    <location>
        <position position="1"/>
    </location>
</feature>
<dbReference type="GO" id="GO:0006508">
    <property type="term" value="P:proteolysis"/>
    <property type="evidence" value="ECO:0007669"/>
    <property type="project" value="UniProtKB-KW"/>
</dbReference>
<proteinExistence type="predicted"/>
<feature type="non-terminal residue" evidence="3">
    <location>
        <position position="355"/>
    </location>
</feature>
<evidence type="ECO:0000259" key="1">
    <source>
        <dbReference type="Pfam" id="PF17936"/>
    </source>
</evidence>
<reference evidence="3 4" key="1">
    <citation type="journal article" date="2014" name="Int. J. Syst. Evol. Microbiol.">
        <title>Listeria floridensis sp. nov., Listeria aquatica sp. nov., Listeria cornellensis sp. nov., Listeria riparia sp. nov. and Listeria grandensis sp. nov., from agricultural and natural environments.</title>
        <authorList>
            <person name="den Bakker H.C."/>
            <person name="Warchocki S."/>
            <person name="Wright E.M."/>
            <person name="Allred A.F."/>
            <person name="Ahlstrom C."/>
            <person name="Manuel C.S."/>
            <person name="Stasiewicz M.J."/>
            <person name="Burrell A."/>
            <person name="Roof S."/>
            <person name="Strawn L."/>
            <person name="Fortes E.D."/>
            <person name="Nightingale K.K."/>
            <person name="Kephart D."/>
            <person name="Wiedmann M."/>
        </authorList>
    </citation>
    <scope>NUCLEOTIDE SEQUENCE [LARGE SCALE GENOMIC DNA]</scope>
    <source>
        <strain evidence="3 4">FSL S10-1187</strain>
    </source>
</reference>
<dbReference type="Pfam" id="PF17936">
    <property type="entry name" value="Big_6"/>
    <property type="match status" value="3"/>
</dbReference>
<feature type="domain" description="Bacterial Ig" evidence="1">
    <location>
        <begin position="76"/>
        <end position="155"/>
    </location>
</feature>
<feature type="domain" description="Bacterial Ig" evidence="1">
    <location>
        <begin position="160"/>
        <end position="240"/>
    </location>
</feature>
<sequence length="355" mass="36457">DQTTAVTGVTEPNADVKVRIAMPSGGILNWDGKADANGNYSVTIPKQVAGTEVQVIASLNGMTSPAASTNVVDKTAPDAPVLYPVNDKQTTVEGITEPYAIVEITSNGMKIAEEVAGSDGKFSIDIPVQQEGNQIRATATDASGNVSSPTLVTVTGTAVATPTINAVTADDTVVTGKTDPNADVKLSIPQAGGGLLNFEGKADANGNYSITISKQAEGTELQVTATVGSKTSEKATTTVKAGATDYSLTAPASYAIGTATLSGTFGKDISKVRLWVNGKVAAQATTDAAGNYTFTNVDKFITKKADTVEVVGVDSSYVERNRKAVTVTGEDVVDYSLTVDQNPYIVGTSTSLTGT</sequence>
<name>A0ABP3AV52_9LIST</name>
<keyword evidence="3" id="KW-0645">Protease</keyword>
<evidence type="ECO:0000259" key="2">
    <source>
        <dbReference type="Pfam" id="PF20622"/>
    </source>
</evidence>
<evidence type="ECO:0000313" key="4">
    <source>
        <dbReference type="Proteomes" id="UP000019249"/>
    </source>
</evidence>
<dbReference type="GO" id="GO:0008233">
    <property type="term" value="F:peptidase activity"/>
    <property type="evidence" value="ECO:0007669"/>
    <property type="project" value="UniProtKB-KW"/>
</dbReference>
<comment type="caution">
    <text evidence="3">The sequence shown here is derived from an EMBL/GenBank/DDBJ whole genome shotgun (WGS) entry which is preliminary data.</text>
</comment>
<protein>
    <submittedName>
        <fullName evidence="3">Cell wall-associated protease</fullName>
    </submittedName>
</protein>
<dbReference type="Gene3D" id="2.60.40.10">
    <property type="entry name" value="Immunoglobulins"/>
    <property type="match status" value="3"/>
</dbReference>
<dbReference type="EMBL" id="AODF01000067">
    <property type="protein sequence ID" value="EUJ23847.1"/>
    <property type="molecule type" value="Genomic_DNA"/>
</dbReference>
<keyword evidence="3" id="KW-0378">Hydrolase</keyword>
<evidence type="ECO:0000313" key="3">
    <source>
        <dbReference type="EMBL" id="EUJ23847.1"/>
    </source>
</evidence>
<gene>
    <name evidence="3" type="ORF">MFLO_15780</name>
</gene>
<dbReference type="InterPro" id="IPR046746">
    <property type="entry name" value="Big_15"/>
</dbReference>
<dbReference type="RefSeq" id="WP_036098649.1">
    <property type="nucleotide sequence ID" value="NZ_AODF01000067.1"/>
</dbReference>
<feature type="domain" description="Bacterial Ig" evidence="2">
    <location>
        <begin position="251"/>
        <end position="328"/>
    </location>
</feature>
<dbReference type="Pfam" id="PF20622">
    <property type="entry name" value="Big_15"/>
    <property type="match status" value="1"/>
</dbReference>
<keyword evidence="4" id="KW-1185">Reference proteome</keyword>
<dbReference type="Proteomes" id="UP000019249">
    <property type="component" value="Unassembled WGS sequence"/>
</dbReference>
<dbReference type="InterPro" id="IPR041498">
    <property type="entry name" value="Big_6"/>
</dbReference>